<keyword evidence="3" id="KW-1185">Reference proteome</keyword>
<feature type="transmembrane region" description="Helical" evidence="1">
    <location>
        <begin position="627"/>
        <end position="646"/>
    </location>
</feature>
<feature type="transmembrane region" description="Helical" evidence="1">
    <location>
        <begin position="767"/>
        <end position="791"/>
    </location>
</feature>
<keyword evidence="1" id="KW-1133">Transmembrane helix</keyword>
<accession>A0ABN0JYS3</accession>
<organism evidence="2 3">
    <name type="scientific">Acinetobacter soli NIPH 2899</name>
    <dbReference type="NCBI Taxonomy" id="1217677"/>
    <lineage>
        <taxon>Bacteria</taxon>
        <taxon>Pseudomonadati</taxon>
        <taxon>Pseudomonadota</taxon>
        <taxon>Gammaproteobacteria</taxon>
        <taxon>Moraxellales</taxon>
        <taxon>Moraxellaceae</taxon>
        <taxon>Acinetobacter</taxon>
    </lineage>
</organism>
<dbReference type="Pfam" id="PF10101">
    <property type="entry name" value="DUF2339"/>
    <property type="match status" value="1"/>
</dbReference>
<feature type="transmembrane region" description="Helical" evidence="1">
    <location>
        <begin position="269"/>
        <end position="291"/>
    </location>
</feature>
<feature type="transmembrane region" description="Helical" evidence="1">
    <location>
        <begin position="465"/>
        <end position="485"/>
    </location>
</feature>
<feature type="transmembrane region" description="Helical" evidence="1">
    <location>
        <begin position="797"/>
        <end position="814"/>
    </location>
</feature>
<dbReference type="InterPro" id="IPR019286">
    <property type="entry name" value="DUF2339_TM"/>
</dbReference>
<feature type="transmembrane region" description="Helical" evidence="1">
    <location>
        <begin position="12"/>
        <end position="45"/>
    </location>
</feature>
<feature type="transmembrane region" description="Helical" evidence="1">
    <location>
        <begin position="439"/>
        <end position="459"/>
    </location>
</feature>
<feature type="transmembrane region" description="Helical" evidence="1">
    <location>
        <begin position="600"/>
        <end position="621"/>
    </location>
</feature>
<feature type="transmembrane region" description="Helical" evidence="1">
    <location>
        <begin position="370"/>
        <end position="389"/>
    </location>
</feature>
<feature type="transmembrane region" description="Helical" evidence="1">
    <location>
        <begin position="492"/>
        <end position="511"/>
    </location>
</feature>
<dbReference type="Proteomes" id="UP000018433">
    <property type="component" value="Unassembled WGS sequence"/>
</dbReference>
<feature type="transmembrane region" description="Helical" evidence="1">
    <location>
        <begin position="683"/>
        <end position="702"/>
    </location>
</feature>
<feature type="transmembrane region" description="Helical" evidence="1">
    <location>
        <begin position="826"/>
        <end position="849"/>
    </location>
</feature>
<feature type="transmembrane region" description="Helical" evidence="1">
    <location>
        <begin position="894"/>
        <end position="911"/>
    </location>
</feature>
<evidence type="ECO:0008006" key="4">
    <source>
        <dbReference type="Google" id="ProtNLM"/>
    </source>
</evidence>
<feature type="transmembrane region" description="Helical" evidence="1">
    <location>
        <begin position="214"/>
        <end position="233"/>
    </location>
</feature>
<dbReference type="RefSeq" id="WP_004945424.1">
    <property type="nucleotide sequence ID" value="NZ_KB849643.1"/>
</dbReference>
<feature type="transmembrane region" description="Helical" evidence="1">
    <location>
        <begin position="401"/>
        <end position="418"/>
    </location>
</feature>
<evidence type="ECO:0000256" key="1">
    <source>
        <dbReference type="SAM" id="Phobius"/>
    </source>
</evidence>
<feature type="transmembrane region" description="Helical" evidence="1">
    <location>
        <begin position="544"/>
        <end position="563"/>
    </location>
</feature>
<keyword evidence="1" id="KW-0812">Transmembrane</keyword>
<protein>
    <recommendedName>
        <fullName evidence="4">DUF2339 domain-containing protein</fullName>
    </recommendedName>
</protein>
<dbReference type="PANTHER" id="PTHR38434:SF1">
    <property type="entry name" value="BLL2549 PROTEIN"/>
    <property type="match status" value="1"/>
</dbReference>
<reference evidence="2 3" key="1">
    <citation type="submission" date="2013-02" db="EMBL/GenBank/DDBJ databases">
        <title>The Genome Sequence of Acinetobacter soli NIPH 2899.</title>
        <authorList>
            <consortium name="The Broad Institute Genome Sequencing Platform"/>
            <consortium name="The Broad Institute Genome Sequencing Center for Infectious Disease"/>
            <person name="Cerqueira G."/>
            <person name="Feldgarden M."/>
            <person name="Courvalin P."/>
            <person name="Perichon B."/>
            <person name="Grillot-Courvalin C."/>
            <person name="Clermont D."/>
            <person name="Rocha E."/>
            <person name="Yoon E.-J."/>
            <person name="Nemec A."/>
            <person name="Walker B."/>
            <person name="Young S.K."/>
            <person name="Zeng Q."/>
            <person name="Gargeya S."/>
            <person name="Fitzgerald M."/>
            <person name="Haas B."/>
            <person name="Abouelleil A."/>
            <person name="Alvarado L."/>
            <person name="Arachchi H.M."/>
            <person name="Berlin A.M."/>
            <person name="Chapman S.B."/>
            <person name="Dewar J."/>
            <person name="Goldberg J."/>
            <person name="Griggs A."/>
            <person name="Gujja S."/>
            <person name="Hansen M."/>
            <person name="Howarth C."/>
            <person name="Imamovic A."/>
            <person name="Larimer J."/>
            <person name="McCowan C."/>
            <person name="Murphy C."/>
            <person name="Neiman D."/>
            <person name="Pearson M."/>
            <person name="Priest M."/>
            <person name="Roberts A."/>
            <person name="Saif S."/>
            <person name="Shea T."/>
            <person name="Sisk P."/>
            <person name="Sykes S."/>
            <person name="Wortman J."/>
            <person name="Nusbaum C."/>
            <person name="Birren B."/>
        </authorList>
    </citation>
    <scope>NUCLEOTIDE SEQUENCE [LARGE SCALE GENOMIC DNA]</scope>
    <source>
        <strain evidence="2 3">NIPH 2899</strain>
    </source>
</reference>
<feature type="transmembrane region" description="Helical" evidence="1">
    <location>
        <begin position="245"/>
        <end position="262"/>
    </location>
</feature>
<feature type="transmembrane region" description="Helical" evidence="1">
    <location>
        <begin position="569"/>
        <end position="588"/>
    </location>
</feature>
<evidence type="ECO:0000313" key="3">
    <source>
        <dbReference type="Proteomes" id="UP000018433"/>
    </source>
</evidence>
<feature type="transmembrane region" description="Helical" evidence="1">
    <location>
        <begin position="517"/>
        <end position="537"/>
    </location>
</feature>
<feature type="transmembrane region" description="Helical" evidence="1">
    <location>
        <begin position="923"/>
        <end position="942"/>
    </location>
</feature>
<dbReference type="PANTHER" id="PTHR38434">
    <property type="entry name" value="BLL2549 PROTEIN"/>
    <property type="match status" value="1"/>
</dbReference>
<feature type="transmembrane region" description="Helical" evidence="1">
    <location>
        <begin position="347"/>
        <end position="365"/>
    </location>
</feature>
<feature type="transmembrane region" description="Helical" evidence="1">
    <location>
        <begin position="658"/>
        <end position="677"/>
    </location>
</feature>
<dbReference type="EMBL" id="APPV01000008">
    <property type="protein sequence ID" value="ENV60709.1"/>
    <property type="molecule type" value="Genomic_DNA"/>
</dbReference>
<keyword evidence="1" id="KW-0472">Membrane</keyword>
<comment type="caution">
    <text evidence="2">The sequence shown here is derived from an EMBL/GenBank/DDBJ whole genome shotgun (WGS) entry which is preliminary data.</text>
</comment>
<name>A0ABN0JYS3_9GAMM</name>
<gene>
    <name evidence="2" type="ORF">F950_01430</name>
</gene>
<proteinExistence type="predicted"/>
<feature type="transmembrane region" description="Helical" evidence="1">
    <location>
        <begin position="861"/>
        <end position="882"/>
    </location>
</feature>
<feature type="transmembrane region" description="Helical" evidence="1">
    <location>
        <begin position="77"/>
        <end position="108"/>
    </location>
</feature>
<sequence length="958" mass="105565">MYKNDKQKISIIVLMLGVGTVMSYVLHAANLAVVLGTLMLFVLMYYLNRLDKRLQQLEQHHAVAFSVTSMRGWQSGVWLGVLIALIGGFIGVVWMPILGAVIGLWSLLQMFNALTERLNHIESLTSTQHTDRQVSDTAFDRLKTDPSISSSSSVLSTSAHPIQDAQSQHTLQPQNVFLSEVAPSTNAVLAQTKTSNVATWWQPVQHWLLHGNPILRVAIVVLMIGVVLLLRFASEHWQLSLSAKLLAIALTGGAATVLGFYLRHKNALFAVALQGAGLAIIFLTLVFAHHFVVIEELMTASLCFAVLLLITIALSLFQNALYLSILALSMAYLAPLLIPQYHPESVFLLSYYLVINLAVAAINFVKPWKLLHQLAFVATGLIAGSYISIYAKPEQYAVLDQILWLHIGLFIWLSIRYSQLIKKEYLSLKAYNQFVLPPLIDVGLIFSVPILGFSMHAVLMQQSSTALTLGALALGVTYSGLAWWIKQKQSELSVLAKSFFILAVAFISLIFPLWKGAHWSAVGWVVQGAALIVWGVTERYSVSRYLGCVLVFLSSLALFDQFWSVQGFPTLSTTIYAIAQFVAAYFLFQFAEQQKQPPILASLFLALGLYAGALAGVHALAWQSSGLSPYLAISALLLFGFARFVAARKQNTSHTPELILATVLLLLSYVELVNYGLFASFKWLNLIQQLNFVVAQGFVLLFLRTTRYADASLIMQHVAASVVWLALAALGPVLWPAEAILSLALAPVVYAMVCMSRGTSGVMQYPAVWGITWIWLIVVSLQQAPFAAYLLPVLNPVDGLSLMVLTALLWAIYRKEFLPQQHGLEWASKVISILMALLVLSSIVVRALHVYLGTPLWGISIWSNGAVQLSLTLLWVILAFVLMTFSSQRHIRQIWFVGAALLGIVVIKLVSLDLSQSGTLTRVVSFIGAGGVMLVIAYLAPLPPIENRDIEKKTDDHK</sequence>
<evidence type="ECO:0000313" key="2">
    <source>
        <dbReference type="EMBL" id="ENV60709.1"/>
    </source>
</evidence>